<dbReference type="InterPro" id="IPR013815">
    <property type="entry name" value="ATP_grasp_subdomain_1"/>
</dbReference>
<feature type="domain" description="PEP-utilising enzyme mobile" evidence="15">
    <location>
        <begin position="482"/>
        <end position="550"/>
    </location>
</feature>
<comment type="cofactor">
    <cofactor evidence="1">
        <name>Mg(2+)</name>
        <dbReference type="ChEBI" id="CHEBI:18420"/>
    </cofactor>
</comment>
<dbReference type="GO" id="GO:0008986">
    <property type="term" value="F:pyruvate, water dikinase activity"/>
    <property type="evidence" value="ECO:0007669"/>
    <property type="project" value="UniProtKB-EC"/>
</dbReference>
<comment type="function">
    <text evidence="2">Catalyzes the phosphorylation of pyruvate to phosphoenolpyruvate.</text>
</comment>
<reference evidence="17" key="1">
    <citation type="journal article" date="2021" name="bioRxiv">
        <title>Unraveling nitrogen, sulfur and carbon metabolic pathways and microbial community transcriptional responses to substrate deprivation and toxicity stresses in a bioreactor mimicking anoxic brackish coastal sediment conditions.</title>
        <authorList>
            <person name="Martins P.D."/>
            <person name="Echeveste M.J."/>
            <person name="Arshad A."/>
            <person name="Kurth J."/>
            <person name="Ouboter H."/>
            <person name="Jetten M.S.M."/>
            <person name="Welte C.U."/>
        </authorList>
    </citation>
    <scope>NUCLEOTIDE SEQUENCE</scope>
    <source>
        <strain evidence="17">MAG_39</strain>
    </source>
</reference>
<keyword evidence="10" id="KW-0418">Kinase</keyword>
<evidence type="ECO:0000259" key="15">
    <source>
        <dbReference type="Pfam" id="PF00391"/>
    </source>
</evidence>
<keyword evidence="12" id="KW-0460">Magnesium</keyword>
<dbReference type="EMBL" id="JAIOIV010000082">
    <property type="protein sequence ID" value="MBZ0156593.1"/>
    <property type="molecule type" value="Genomic_DNA"/>
</dbReference>
<dbReference type="Pfam" id="PF01326">
    <property type="entry name" value="PPDK_N"/>
    <property type="match status" value="1"/>
</dbReference>
<comment type="similarity">
    <text evidence="4">Belongs to the PEP-utilizing enzyme family.</text>
</comment>
<dbReference type="EC" id="2.7.9.2" evidence="5"/>
<comment type="pathway">
    <text evidence="3">Carbohydrate biosynthesis; gluconeogenesis.</text>
</comment>
<dbReference type="InterPro" id="IPR006319">
    <property type="entry name" value="PEP_synth"/>
</dbReference>
<dbReference type="Gene3D" id="3.30.470.20">
    <property type="entry name" value="ATP-grasp fold, B domain"/>
    <property type="match status" value="1"/>
</dbReference>
<evidence type="ECO:0000313" key="17">
    <source>
        <dbReference type="EMBL" id="MBZ0156593.1"/>
    </source>
</evidence>
<gene>
    <name evidence="17" type="ORF">K8I29_10365</name>
</gene>
<keyword evidence="11" id="KW-0067">ATP-binding</keyword>
<keyword evidence="9" id="KW-0547">Nucleotide-binding</keyword>
<dbReference type="InterPro" id="IPR008279">
    <property type="entry name" value="PEP-util_enz_mobile_dom"/>
</dbReference>
<evidence type="ECO:0000256" key="7">
    <source>
        <dbReference type="ARBA" id="ARBA00022679"/>
    </source>
</evidence>
<evidence type="ECO:0000256" key="14">
    <source>
        <dbReference type="ARBA" id="ARBA00047700"/>
    </source>
</evidence>
<dbReference type="Proteomes" id="UP000705867">
    <property type="component" value="Unassembled WGS sequence"/>
</dbReference>
<feature type="domain" description="Pyruvate phosphate dikinase AMP/ATP-binding" evidence="16">
    <location>
        <begin position="133"/>
        <end position="444"/>
    </location>
</feature>
<dbReference type="GO" id="GO:0005524">
    <property type="term" value="F:ATP binding"/>
    <property type="evidence" value="ECO:0007669"/>
    <property type="project" value="UniProtKB-KW"/>
</dbReference>
<evidence type="ECO:0000256" key="13">
    <source>
        <dbReference type="ARBA" id="ARBA00033470"/>
    </source>
</evidence>
<dbReference type="PANTHER" id="PTHR43030:SF1">
    <property type="entry name" value="PHOSPHOENOLPYRUVATE SYNTHASE"/>
    <property type="match status" value="1"/>
</dbReference>
<proteinExistence type="inferred from homology"/>
<evidence type="ECO:0000256" key="4">
    <source>
        <dbReference type="ARBA" id="ARBA00007837"/>
    </source>
</evidence>
<evidence type="ECO:0000259" key="16">
    <source>
        <dbReference type="Pfam" id="PF01326"/>
    </source>
</evidence>
<comment type="catalytic activity">
    <reaction evidence="14">
        <text>pyruvate + ATP + H2O = phosphoenolpyruvate + AMP + phosphate + 2 H(+)</text>
        <dbReference type="Rhea" id="RHEA:11364"/>
        <dbReference type="ChEBI" id="CHEBI:15361"/>
        <dbReference type="ChEBI" id="CHEBI:15377"/>
        <dbReference type="ChEBI" id="CHEBI:15378"/>
        <dbReference type="ChEBI" id="CHEBI:30616"/>
        <dbReference type="ChEBI" id="CHEBI:43474"/>
        <dbReference type="ChEBI" id="CHEBI:58702"/>
        <dbReference type="ChEBI" id="CHEBI:456215"/>
        <dbReference type="EC" id="2.7.9.2"/>
    </reaction>
</comment>
<evidence type="ECO:0000256" key="6">
    <source>
        <dbReference type="ARBA" id="ARBA00021623"/>
    </source>
</evidence>
<sequence length="857" mass="95437">MLNFLKKIREAFDNSKEKQSVSDAFRIRYGTFQQLLWNNNAVLELMADLEEKMSGEYLFDRSYINSTVHKLTEGVRNIVTCLNSLSDGKYCVLEEKFNEINAGLQKILLTRGEIPDGKYVFPFDEITSDLAGRVGPKTANLGEVRNRVRITTPNGFAISIAAYKRLMEHNGFLESFSETMCGLSLDNMEILTAVSRSIQERIINAKIPDDLEREIREAYEKLRGRSGNAVMSSVRSSALQEDADFSFAGQYSTFLNVPDSLLLRKYKEVIASLFTSRAIFYCKSKGFQECEMAMAVGVVQMVDARAAGVMYSRDPNDPGKDVVLISAVRGLGKSLVDGLVTPETYTVSRSAGEDIISRTLSVQKTMFRCRPEGDIEEVPVPGSLLGAPALADGEVATLARYALLLEEHFKCPQDIEWAVGRDTTLYILQSRPLTIVAQEPVKAVPLRVSGYPLLLDRGITACKGIGFGKAYLAKTDDDLDDFPEGAVLVAKHTSPKFVTVMNKARAIITDVGSATGHMASLSREFRVPTLLDTEKATAVIREGQEITVDAVNCNVYEGLVPELMELSKRKEEPFKGTQMFKILEKAIRHIVPLHLVDPADANFRAESCRTFHDITRFAHEVGMREMFALHNLMDLEEGGGIRFVAGIPTEVEVLDLGGGIAGNAPGHLKRVVPDDITSVPFKAFVKGMLSMRWPGPAPLDAKGFMGMVAQTATIPEAELAKTALKSFVFVSREYMNFAIRLGYHFSTVEAYAGESINDNYIKFFFNGGGAVRDRKLRRVRLITEILRFMDFRVKTAEDVIDAVLIKYKRATIEEKLVILGKLTAYTKQLDMVMYNDAVTDMYIEDFISEQIRKKEEG</sequence>
<evidence type="ECO:0000256" key="2">
    <source>
        <dbReference type="ARBA" id="ARBA00002988"/>
    </source>
</evidence>
<evidence type="ECO:0000256" key="5">
    <source>
        <dbReference type="ARBA" id="ARBA00011996"/>
    </source>
</evidence>
<evidence type="ECO:0000256" key="12">
    <source>
        <dbReference type="ARBA" id="ARBA00022842"/>
    </source>
</evidence>
<evidence type="ECO:0000256" key="10">
    <source>
        <dbReference type="ARBA" id="ARBA00022777"/>
    </source>
</evidence>
<dbReference type="AlphaFoldDB" id="A0A953J6J8"/>
<dbReference type="GO" id="GO:0046872">
    <property type="term" value="F:metal ion binding"/>
    <property type="evidence" value="ECO:0007669"/>
    <property type="project" value="UniProtKB-KW"/>
</dbReference>
<dbReference type="InterPro" id="IPR002192">
    <property type="entry name" value="PPDK_AMP/ATP-bd"/>
</dbReference>
<dbReference type="Gene3D" id="3.30.1490.20">
    <property type="entry name" value="ATP-grasp fold, A domain"/>
    <property type="match status" value="1"/>
</dbReference>
<accession>A0A953J6J8</accession>
<reference evidence="17" key="2">
    <citation type="submission" date="2021-08" db="EMBL/GenBank/DDBJ databases">
        <authorList>
            <person name="Dalcin Martins P."/>
        </authorList>
    </citation>
    <scope>NUCLEOTIDE SEQUENCE</scope>
    <source>
        <strain evidence="17">MAG_39</strain>
    </source>
</reference>
<keyword evidence="8" id="KW-0479">Metal-binding</keyword>
<organism evidence="17 18">
    <name type="scientific">Candidatus Nitrobium versatile</name>
    <dbReference type="NCBI Taxonomy" id="2884831"/>
    <lineage>
        <taxon>Bacteria</taxon>
        <taxon>Pseudomonadati</taxon>
        <taxon>Nitrospirota</taxon>
        <taxon>Nitrospiria</taxon>
        <taxon>Nitrospirales</taxon>
        <taxon>Nitrospiraceae</taxon>
        <taxon>Candidatus Nitrobium</taxon>
    </lineage>
</organism>
<evidence type="ECO:0000313" key="18">
    <source>
        <dbReference type="Proteomes" id="UP000705867"/>
    </source>
</evidence>
<dbReference type="PANTHER" id="PTHR43030">
    <property type="entry name" value="PHOSPHOENOLPYRUVATE SYNTHASE"/>
    <property type="match status" value="1"/>
</dbReference>
<evidence type="ECO:0000256" key="3">
    <source>
        <dbReference type="ARBA" id="ARBA00004742"/>
    </source>
</evidence>
<keyword evidence="7" id="KW-0808">Transferase</keyword>
<evidence type="ECO:0000256" key="9">
    <source>
        <dbReference type="ARBA" id="ARBA00022741"/>
    </source>
</evidence>
<protein>
    <recommendedName>
        <fullName evidence="6">Phosphoenolpyruvate synthase</fullName>
        <ecNumber evidence="5">2.7.9.2</ecNumber>
    </recommendedName>
    <alternativeName>
        <fullName evidence="13">Pyruvate, water dikinase</fullName>
    </alternativeName>
</protein>
<comment type="caution">
    <text evidence="17">The sequence shown here is derived from an EMBL/GenBank/DDBJ whole genome shotgun (WGS) entry which is preliminary data.</text>
</comment>
<name>A0A953J6J8_9BACT</name>
<evidence type="ECO:0000256" key="8">
    <source>
        <dbReference type="ARBA" id="ARBA00022723"/>
    </source>
</evidence>
<dbReference type="SUPFAM" id="SSF52009">
    <property type="entry name" value="Phosphohistidine domain"/>
    <property type="match status" value="1"/>
</dbReference>
<evidence type="ECO:0000256" key="1">
    <source>
        <dbReference type="ARBA" id="ARBA00001946"/>
    </source>
</evidence>
<evidence type="ECO:0000256" key="11">
    <source>
        <dbReference type="ARBA" id="ARBA00022840"/>
    </source>
</evidence>
<dbReference type="SUPFAM" id="SSF56059">
    <property type="entry name" value="Glutathione synthetase ATP-binding domain-like"/>
    <property type="match status" value="1"/>
</dbReference>
<dbReference type="InterPro" id="IPR036637">
    <property type="entry name" value="Phosphohistidine_dom_sf"/>
</dbReference>
<dbReference type="Gene3D" id="3.50.30.10">
    <property type="entry name" value="Phosphohistidine domain"/>
    <property type="match status" value="1"/>
</dbReference>
<dbReference type="Pfam" id="PF00391">
    <property type="entry name" value="PEP-utilizers"/>
    <property type="match status" value="1"/>
</dbReference>